<organism evidence="1">
    <name type="scientific">Triticum urartu</name>
    <name type="common">Red wild einkorn</name>
    <name type="synonym">Crithodium urartu</name>
    <dbReference type="NCBI Taxonomy" id="4572"/>
    <lineage>
        <taxon>Eukaryota</taxon>
        <taxon>Viridiplantae</taxon>
        <taxon>Streptophyta</taxon>
        <taxon>Embryophyta</taxon>
        <taxon>Tracheophyta</taxon>
        <taxon>Spermatophyta</taxon>
        <taxon>Magnoliopsida</taxon>
        <taxon>Liliopsida</taxon>
        <taxon>Poales</taxon>
        <taxon>Poaceae</taxon>
        <taxon>BOP clade</taxon>
        <taxon>Pooideae</taxon>
        <taxon>Triticodae</taxon>
        <taxon>Triticeae</taxon>
        <taxon>Triticinae</taxon>
        <taxon>Triticum</taxon>
    </lineage>
</organism>
<gene>
    <name evidence="1" type="ORF">TRIUR3_13288</name>
</gene>
<reference evidence="1" key="1">
    <citation type="journal article" date="2013" name="Nature">
        <title>Draft genome of the wheat A-genome progenitor Triticum urartu.</title>
        <authorList>
            <person name="Ling H.Q."/>
            <person name="Zhao S."/>
            <person name="Liu D."/>
            <person name="Wang J."/>
            <person name="Sun H."/>
            <person name="Zhang C."/>
            <person name="Fan H."/>
            <person name="Li D."/>
            <person name="Dong L."/>
            <person name="Tao Y."/>
            <person name="Gao C."/>
            <person name="Wu H."/>
            <person name="Li Y."/>
            <person name="Cui Y."/>
            <person name="Guo X."/>
            <person name="Zheng S."/>
            <person name="Wang B."/>
            <person name="Yu K."/>
            <person name="Liang Q."/>
            <person name="Yang W."/>
            <person name="Lou X."/>
            <person name="Chen J."/>
            <person name="Feng M."/>
            <person name="Jian J."/>
            <person name="Zhang X."/>
            <person name="Luo G."/>
            <person name="Jiang Y."/>
            <person name="Liu J."/>
            <person name="Wang Z."/>
            <person name="Sha Y."/>
            <person name="Zhang B."/>
            <person name="Wu H."/>
            <person name="Tang D."/>
            <person name="Shen Q."/>
            <person name="Xue P."/>
            <person name="Zou S."/>
            <person name="Wang X."/>
            <person name="Liu X."/>
            <person name="Wang F."/>
            <person name="Yang Y."/>
            <person name="An X."/>
            <person name="Dong Z."/>
            <person name="Zhang K."/>
            <person name="Zhang X."/>
            <person name="Luo M.C."/>
            <person name="Dvorak J."/>
            <person name="Tong Y."/>
            <person name="Wang J."/>
            <person name="Yang H."/>
            <person name="Li Z."/>
            <person name="Wang D."/>
            <person name="Zhang A."/>
            <person name="Wang J."/>
        </authorList>
    </citation>
    <scope>NUCLEOTIDE SEQUENCE</scope>
</reference>
<name>M7Z549_TRIUA</name>
<sequence length="131" mass="13824">MVLAWGAIAVTCAFTQAVWGFQGGGSAMPSPGQNWRRLGCSHYGDGDDMGLMLGWASFGLETVGRKPVLRGMWEGAEQSGLGMGRRCTNGGETDLRHRLLPGHWGLKGAAGTLIALNNGCSHEDFTASNIS</sequence>
<dbReference type="EMBL" id="KD179458">
    <property type="protein sequence ID" value="EMS54661.1"/>
    <property type="molecule type" value="Genomic_DNA"/>
</dbReference>
<protein>
    <submittedName>
        <fullName evidence="1">Uncharacterized protein</fullName>
    </submittedName>
</protein>
<accession>M7Z549</accession>
<dbReference type="AlphaFoldDB" id="M7Z549"/>
<proteinExistence type="predicted"/>
<evidence type="ECO:0000313" key="1">
    <source>
        <dbReference type="EMBL" id="EMS54661.1"/>
    </source>
</evidence>
<dbReference type="OMA" id="CSHYGDG"/>